<evidence type="ECO:0000256" key="3">
    <source>
        <dbReference type="RuleBase" id="RU003719"/>
    </source>
</evidence>
<evidence type="ECO:0000256" key="4">
    <source>
        <dbReference type="SAM" id="MobiDB-lite"/>
    </source>
</evidence>
<dbReference type="Pfam" id="PF02826">
    <property type="entry name" value="2-Hacid_dh_C"/>
    <property type="match status" value="1"/>
</dbReference>
<evidence type="ECO:0000313" key="9">
    <source>
        <dbReference type="RefSeq" id="XP_058981595.1"/>
    </source>
</evidence>
<reference evidence="7" key="1">
    <citation type="submission" date="2020-05" db="UniProtKB">
        <authorList>
            <consortium name="EnsemblMetazoa"/>
        </authorList>
    </citation>
    <scope>IDENTIFICATION</scope>
    <source>
        <strain evidence="7">Aabys</strain>
    </source>
</reference>
<dbReference type="Pfam" id="PF00389">
    <property type="entry name" value="2-Hacid_dh"/>
    <property type="match status" value="1"/>
</dbReference>
<sequence length="343" mass="38034">MTEAPSTTPKVESSEENSSEEETFKILVTHPEVPQEALDLMSRGCKLIMCESLPPNRTEILQKAKGVHGMFWGSHIPLDKEVLDVAGPQLKSISTMSAGVDYVDVEELKKRKIPLGHTPIVLSDAVADLAMGLMLSAARRFHEGRTKIDSSTWENYHIEWMWGQDIRDSTVGFFGFGSIGQAIAKRLKGFDIERVLYTTRRPIDKKLEKQFNAHKVEFHELLAQSDFLFIAAPLTPETEGIFNSTAFPKMKKTAVLINIARGPIVNQDDLYTALKTNQIFSAGIDVMNPEPLPANDKLLTLPNIVITPHIGSATKRTRTDMATIAAHNVLRGLVGEPMLSPAY</sequence>
<evidence type="ECO:0000256" key="1">
    <source>
        <dbReference type="ARBA" id="ARBA00023002"/>
    </source>
</evidence>
<dbReference type="STRING" id="7370.A0A1I8MBT5"/>
<feature type="region of interest" description="Disordered" evidence="4">
    <location>
        <begin position="1"/>
        <end position="22"/>
    </location>
</feature>
<keyword evidence="8" id="KW-1185">Reference proteome</keyword>
<evidence type="ECO:0000313" key="7">
    <source>
        <dbReference type="EnsemblMetazoa" id="MDOA003279-PA"/>
    </source>
</evidence>
<dbReference type="PANTHER" id="PTHR10996">
    <property type="entry name" value="2-HYDROXYACID DEHYDROGENASE-RELATED"/>
    <property type="match status" value="1"/>
</dbReference>
<dbReference type="RefSeq" id="XP_005183199.2">
    <property type="nucleotide sequence ID" value="XM_005183142.4"/>
</dbReference>
<keyword evidence="1 3" id="KW-0560">Oxidoreductase</keyword>
<dbReference type="eggNOG" id="KOG0069">
    <property type="taxonomic scope" value="Eukaryota"/>
</dbReference>
<feature type="domain" description="D-isomer specific 2-hydroxyacid dehydrogenase NAD-binding" evidence="6">
    <location>
        <begin position="131"/>
        <end position="311"/>
    </location>
</feature>
<dbReference type="PANTHER" id="PTHR10996:SF119">
    <property type="entry name" value="FI03731P-RELATED"/>
    <property type="match status" value="1"/>
</dbReference>
<feature type="domain" description="D-isomer specific 2-hydroxyacid dehydrogenase catalytic" evidence="5">
    <location>
        <begin position="26"/>
        <end position="340"/>
    </location>
</feature>
<dbReference type="Proteomes" id="UP001652621">
    <property type="component" value="Unplaced"/>
</dbReference>
<evidence type="ECO:0000256" key="2">
    <source>
        <dbReference type="ARBA" id="ARBA00073306"/>
    </source>
</evidence>
<comment type="similarity">
    <text evidence="3">Belongs to the D-isomer specific 2-hydroxyacid dehydrogenase family.</text>
</comment>
<dbReference type="SUPFAM" id="SSF52283">
    <property type="entry name" value="Formate/glycerate dehydrogenase catalytic domain-like"/>
    <property type="match status" value="1"/>
</dbReference>
<dbReference type="VEuPathDB" id="VectorBase:MDOMA2_018163"/>
<dbReference type="InterPro" id="IPR050223">
    <property type="entry name" value="D-isomer_2-hydroxyacid_DH"/>
</dbReference>
<dbReference type="InterPro" id="IPR006140">
    <property type="entry name" value="D-isomer_DH_NAD-bd"/>
</dbReference>
<evidence type="ECO:0000313" key="8">
    <source>
        <dbReference type="Proteomes" id="UP001652621"/>
    </source>
</evidence>
<dbReference type="InterPro" id="IPR036291">
    <property type="entry name" value="NAD(P)-bd_dom_sf"/>
</dbReference>
<dbReference type="GO" id="GO:0051287">
    <property type="term" value="F:NAD binding"/>
    <property type="evidence" value="ECO:0007669"/>
    <property type="project" value="InterPro"/>
</dbReference>
<dbReference type="GO" id="GO:0030267">
    <property type="term" value="F:glyoxylate reductase (NADPH) activity"/>
    <property type="evidence" value="ECO:0007669"/>
    <property type="project" value="TreeGrafter"/>
</dbReference>
<dbReference type="PROSITE" id="PS00671">
    <property type="entry name" value="D_2_HYDROXYACID_DH_3"/>
    <property type="match status" value="1"/>
</dbReference>
<dbReference type="InterPro" id="IPR006139">
    <property type="entry name" value="D-isomer_2_OHA_DH_cat_dom"/>
</dbReference>
<evidence type="ECO:0000259" key="5">
    <source>
        <dbReference type="Pfam" id="PF00389"/>
    </source>
</evidence>
<dbReference type="EnsemblMetazoa" id="MDOA003279-RA">
    <property type="protein sequence ID" value="MDOA003279-PA"/>
    <property type="gene ID" value="MDOA003279"/>
</dbReference>
<dbReference type="GO" id="GO:0005829">
    <property type="term" value="C:cytosol"/>
    <property type="evidence" value="ECO:0007669"/>
    <property type="project" value="TreeGrafter"/>
</dbReference>
<feature type="compositionally biased region" description="Polar residues" evidence="4">
    <location>
        <begin position="1"/>
        <end position="11"/>
    </location>
</feature>
<dbReference type="SUPFAM" id="SSF51735">
    <property type="entry name" value="NAD(P)-binding Rossmann-fold domains"/>
    <property type="match status" value="1"/>
</dbReference>
<dbReference type="CDD" id="cd05301">
    <property type="entry name" value="GDH"/>
    <property type="match status" value="1"/>
</dbReference>
<evidence type="ECO:0000259" key="6">
    <source>
        <dbReference type="Pfam" id="PF02826"/>
    </source>
</evidence>
<dbReference type="FunFam" id="3.40.50.720:FF:000026">
    <property type="entry name" value="Glyoxylate/hydroxypyruvate reductase B"/>
    <property type="match status" value="1"/>
</dbReference>
<dbReference type="InterPro" id="IPR029753">
    <property type="entry name" value="D-isomer_DH_CS"/>
</dbReference>
<organism evidence="7">
    <name type="scientific">Musca domestica</name>
    <name type="common">House fly</name>
    <dbReference type="NCBI Taxonomy" id="7370"/>
    <lineage>
        <taxon>Eukaryota</taxon>
        <taxon>Metazoa</taxon>
        <taxon>Ecdysozoa</taxon>
        <taxon>Arthropoda</taxon>
        <taxon>Hexapoda</taxon>
        <taxon>Insecta</taxon>
        <taxon>Pterygota</taxon>
        <taxon>Neoptera</taxon>
        <taxon>Endopterygota</taxon>
        <taxon>Diptera</taxon>
        <taxon>Brachycera</taxon>
        <taxon>Muscomorpha</taxon>
        <taxon>Muscoidea</taxon>
        <taxon>Muscidae</taxon>
        <taxon>Musca</taxon>
    </lineage>
</organism>
<dbReference type="VEuPathDB" id="VectorBase:MDOA003279"/>
<dbReference type="Gene3D" id="3.40.50.720">
    <property type="entry name" value="NAD(P)-binding Rossmann-like Domain"/>
    <property type="match status" value="2"/>
</dbReference>
<gene>
    <name evidence="7" type="primary">101889006</name>
    <name evidence="9" type="synonym">LOC131803847</name>
</gene>
<proteinExistence type="inferred from homology"/>
<name>A0A1I8MBT5_MUSDO</name>
<reference evidence="9" key="2">
    <citation type="submission" date="2025-05" db="UniProtKB">
        <authorList>
            <consortium name="RefSeq"/>
        </authorList>
    </citation>
    <scope>IDENTIFICATION</scope>
    <source>
        <strain evidence="9">Aabys</strain>
        <tissue evidence="9">Whole body</tissue>
    </source>
</reference>
<protein>
    <recommendedName>
        <fullName evidence="2">Glyoxylate reductase/hydroxypyruvate reductase</fullName>
    </recommendedName>
</protein>
<dbReference type="OrthoDB" id="298012at2759"/>
<dbReference type="GO" id="GO:0008465">
    <property type="term" value="F:hydroxypyruvate reductase (NADH) activity"/>
    <property type="evidence" value="ECO:0007669"/>
    <property type="project" value="TreeGrafter"/>
</dbReference>
<dbReference type="KEGG" id="mde:101889006"/>
<dbReference type="AlphaFoldDB" id="A0A1I8MBT5"/>
<accession>A0A1I8MBT5</accession>
<dbReference type="RefSeq" id="XP_058981595.1">
    <property type="nucleotide sequence ID" value="XM_059125612.1"/>
</dbReference>